<dbReference type="InParanoid" id="T1F8N4"/>
<dbReference type="OrthoDB" id="289038at2759"/>
<dbReference type="PANTHER" id="PTHR15361:SF5">
    <property type="entry name" value="C3H1-TYPE DOMAIN-CONTAINING PROTEIN"/>
    <property type="match status" value="1"/>
</dbReference>
<dbReference type="RefSeq" id="XP_009020636.1">
    <property type="nucleotide sequence ID" value="XM_009022388.1"/>
</dbReference>
<dbReference type="EMBL" id="KB096785">
    <property type="protein sequence ID" value="ESO01400.1"/>
    <property type="molecule type" value="Genomic_DNA"/>
</dbReference>
<feature type="compositionally biased region" description="Acidic residues" evidence="1">
    <location>
        <begin position="675"/>
        <end position="705"/>
    </location>
</feature>
<reference evidence="3" key="3">
    <citation type="submission" date="2015-06" db="UniProtKB">
        <authorList>
            <consortium name="EnsemblMetazoa"/>
        </authorList>
    </citation>
    <scope>IDENTIFICATION</scope>
</reference>
<feature type="region of interest" description="Disordered" evidence="1">
    <location>
        <begin position="85"/>
        <end position="121"/>
    </location>
</feature>
<dbReference type="InterPro" id="IPR052003">
    <property type="entry name" value="HR_DNA-Binding_Protein"/>
</dbReference>
<feature type="region of interest" description="Disordered" evidence="1">
    <location>
        <begin position="670"/>
        <end position="772"/>
    </location>
</feature>
<reference evidence="4" key="1">
    <citation type="submission" date="2012-12" db="EMBL/GenBank/DDBJ databases">
        <authorList>
            <person name="Hellsten U."/>
            <person name="Grimwood J."/>
            <person name="Chapman J.A."/>
            <person name="Shapiro H."/>
            <person name="Aerts A."/>
            <person name="Otillar R.P."/>
            <person name="Terry A.Y."/>
            <person name="Boore J.L."/>
            <person name="Simakov O."/>
            <person name="Marletaz F."/>
            <person name="Cho S.-J."/>
            <person name="Edsinger-Gonzales E."/>
            <person name="Havlak P."/>
            <person name="Kuo D.-H."/>
            <person name="Larsson T."/>
            <person name="Lv J."/>
            <person name="Arendt D."/>
            <person name="Savage R."/>
            <person name="Osoegawa K."/>
            <person name="de Jong P."/>
            <person name="Lindberg D.R."/>
            <person name="Seaver E.C."/>
            <person name="Weisblat D.A."/>
            <person name="Putnam N.H."/>
            <person name="Grigoriev I.V."/>
            <person name="Rokhsar D.S."/>
        </authorList>
    </citation>
    <scope>NUCLEOTIDE SEQUENCE</scope>
</reference>
<dbReference type="PANTHER" id="PTHR15361">
    <property type="entry name" value="RAD51/NUKS-INTERACTING PROTEIN"/>
    <property type="match status" value="1"/>
</dbReference>
<dbReference type="EMBL" id="AMQM01005098">
    <property type="status" value="NOT_ANNOTATED_CDS"/>
    <property type="molecule type" value="Genomic_DNA"/>
</dbReference>
<organism evidence="3 4">
    <name type="scientific">Helobdella robusta</name>
    <name type="common">Californian leech</name>
    <dbReference type="NCBI Taxonomy" id="6412"/>
    <lineage>
        <taxon>Eukaryota</taxon>
        <taxon>Metazoa</taxon>
        <taxon>Spiralia</taxon>
        <taxon>Lophotrochozoa</taxon>
        <taxon>Annelida</taxon>
        <taxon>Clitellata</taxon>
        <taxon>Hirudinea</taxon>
        <taxon>Rhynchobdellida</taxon>
        <taxon>Glossiphoniidae</taxon>
        <taxon>Helobdella</taxon>
    </lineage>
</organism>
<dbReference type="EnsemblMetazoa" id="HelroT174957">
    <property type="protein sequence ID" value="HelroP174957"/>
    <property type="gene ID" value="HelroG174957"/>
</dbReference>
<protein>
    <submittedName>
        <fullName evidence="2 3">Uncharacterized protein</fullName>
    </submittedName>
</protein>
<feature type="region of interest" description="Disordered" evidence="1">
    <location>
        <begin position="531"/>
        <end position="598"/>
    </location>
</feature>
<feature type="compositionally biased region" description="Acidic residues" evidence="1">
    <location>
        <begin position="712"/>
        <end position="730"/>
    </location>
</feature>
<evidence type="ECO:0000313" key="3">
    <source>
        <dbReference type="EnsemblMetazoa" id="HelroP174957"/>
    </source>
</evidence>
<feature type="compositionally biased region" description="Acidic residues" evidence="1">
    <location>
        <begin position="557"/>
        <end position="567"/>
    </location>
</feature>
<evidence type="ECO:0000313" key="2">
    <source>
        <dbReference type="EMBL" id="ESO01400.1"/>
    </source>
</evidence>
<dbReference type="Proteomes" id="UP000015101">
    <property type="component" value="Unassembled WGS sequence"/>
</dbReference>
<dbReference type="STRING" id="6412.T1F8N4"/>
<name>T1F8N4_HELRO</name>
<dbReference type="KEGG" id="hro:HELRODRAFT_174957"/>
<dbReference type="AlphaFoldDB" id="T1F8N4"/>
<evidence type="ECO:0000313" key="4">
    <source>
        <dbReference type="Proteomes" id="UP000015101"/>
    </source>
</evidence>
<dbReference type="eggNOG" id="ENOG502QR88">
    <property type="taxonomic scope" value="Eukaryota"/>
</dbReference>
<keyword evidence="4" id="KW-1185">Reference proteome</keyword>
<feature type="compositionally biased region" description="Low complexity" evidence="1">
    <location>
        <begin position="573"/>
        <end position="598"/>
    </location>
</feature>
<evidence type="ECO:0000256" key="1">
    <source>
        <dbReference type="SAM" id="MobiDB-lite"/>
    </source>
</evidence>
<dbReference type="CTD" id="20205183"/>
<accession>T1F8N4</accession>
<dbReference type="GO" id="GO:0005730">
    <property type="term" value="C:nucleolus"/>
    <property type="evidence" value="ECO:0000318"/>
    <property type="project" value="GO_Central"/>
</dbReference>
<sequence>MCDICGDVLEIIDSRDLRVNDKNGVRLSKKEIMSVILYSQLWQQQRQCMCCYADIKNFGRFNNVIQLIIAQSIRLVETLVHDSKNQPQDEDEVDVTSLDPGSKMSTSISNEDNEKSEYDESSKNWSLEEKDRLFQFVNRLFLLNFPLYLAFKHRIPTTFEELAKQDASVLNDYCELNDSEVPLLLLRNVCYFCDSNGFQAMARCFREADPQSLQPAIANSLAAICANLRMWLNPKAFARFIVPIRSYMINYLCQFSEKDLRTAVVRNMSELIWQVLKETARGDALVSTAPAEVSTLSFFNFDREGLDLAVKYFVCSTLTLRLSGLNQINSQVSVLSELIQNESILANDSVVNQLADWLIENKIIEEIFGPNLHVEIIKQSQVILNFLAMECRLTNQHIDAIWAATQLKHCGKQVLDVLLTIVKNFDLLTAHYLHSLMKELDISMHNEQTLLLASSLTKLVWLGALASSATTTAVATTSSMITHHPTLAFVPRGHGSQSQFFAAVTAQDIPDEMELVAGEILKHASKLNLNGRRRNNSSRSQSEEEEEEDEVIGHVDAEDDDEDDLEMGEIKSQQLHLHQQQQLQPQRHVGGNSSNTNISNIHINQALALQHKHDQQHQRHHHGQLIGHFSHHRHHSLVSTSLAKQHWINKKGKRNLKHGVQSEDRIMFSKHVANQDDDDEEDEDDDDDDDEEDDEDDDDDDDPENSESSNNAEDDEEDDDDDEEDDDDNDMTVSKKKSQRPAGKGLTEKMLHVSRKHLLQQQQQRKKKMDSR</sequence>
<proteinExistence type="predicted"/>
<feature type="compositionally biased region" description="Basic and acidic residues" evidence="1">
    <location>
        <begin position="112"/>
        <end position="121"/>
    </location>
</feature>
<reference evidence="2 4" key="2">
    <citation type="journal article" date="2013" name="Nature">
        <title>Insights into bilaterian evolution from three spiralian genomes.</title>
        <authorList>
            <person name="Simakov O."/>
            <person name="Marletaz F."/>
            <person name="Cho S.J."/>
            <person name="Edsinger-Gonzales E."/>
            <person name="Havlak P."/>
            <person name="Hellsten U."/>
            <person name="Kuo D.H."/>
            <person name="Larsson T."/>
            <person name="Lv J."/>
            <person name="Arendt D."/>
            <person name="Savage R."/>
            <person name="Osoegawa K."/>
            <person name="de Jong P."/>
            <person name="Grimwood J."/>
            <person name="Chapman J.A."/>
            <person name="Shapiro H."/>
            <person name="Aerts A."/>
            <person name="Otillar R.P."/>
            <person name="Terry A.Y."/>
            <person name="Boore J.L."/>
            <person name="Grigoriev I.V."/>
            <person name="Lindberg D.R."/>
            <person name="Seaver E.C."/>
            <person name="Weisblat D.A."/>
            <person name="Putnam N.H."/>
            <person name="Rokhsar D.S."/>
        </authorList>
    </citation>
    <scope>NUCLEOTIDE SEQUENCE</scope>
</reference>
<dbReference type="HOGENOM" id="CLU_362182_0_0_1"/>
<feature type="compositionally biased region" description="Basic residues" evidence="1">
    <location>
        <begin position="752"/>
        <end position="772"/>
    </location>
</feature>
<dbReference type="GeneID" id="20205183"/>
<gene>
    <name evidence="3" type="primary">20205183</name>
    <name evidence="2" type="ORF">HELRODRAFT_174957</name>
</gene>